<protein>
    <submittedName>
        <fullName evidence="1">Uncharacterized protein</fullName>
    </submittedName>
</protein>
<sequence length="60" mass="6820">MNRNRPPSVLSTCCFRIAGLWRNRCWPYRRQASSHRYPTGAELCGFPVGAGLPAKRQAQE</sequence>
<proteinExistence type="predicted"/>
<reference evidence="1 2" key="1">
    <citation type="submission" date="2018-04" db="EMBL/GenBank/DDBJ databases">
        <authorList>
            <person name="Go L.Y."/>
            <person name="Mitchell J.A."/>
        </authorList>
    </citation>
    <scope>NUCLEOTIDE SEQUENCE [LARGE SCALE GENOMIC DNA]</scope>
    <source>
        <strain evidence="1 2">KCJK7865</strain>
    </source>
</reference>
<name>A0A2R7UNX4_PSEDL</name>
<gene>
    <name evidence="1" type="ORF">DBB42_02365</name>
</gene>
<accession>A0A2R7UNX4</accession>
<dbReference type="AlphaFoldDB" id="A0A2R7UNX4"/>
<organism evidence="1 2">
    <name type="scientific">Pseudomonas plecoglossicida</name>
    <dbReference type="NCBI Taxonomy" id="70775"/>
    <lineage>
        <taxon>Bacteria</taxon>
        <taxon>Pseudomonadati</taxon>
        <taxon>Pseudomonadota</taxon>
        <taxon>Gammaproteobacteria</taxon>
        <taxon>Pseudomonadales</taxon>
        <taxon>Pseudomonadaceae</taxon>
        <taxon>Pseudomonas</taxon>
    </lineage>
</organism>
<dbReference type="Proteomes" id="UP000244874">
    <property type="component" value="Unassembled WGS sequence"/>
</dbReference>
<evidence type="ECO:0000313" key="1">
    <source>
        <dbReference type="EMBL" id="PTU53828.1"/>
    </source>
</evidence>
<dbReference type="EMBL" id="QANO01000068">
    <property type="protein sequence ID" value="PTU53828.1"/>
    <property type="molecule type" value="Genomic_DNA"/>
</dbReference>
<evidence type="ECO:0000313" key="2">
    <source>
        <dbReference type="Proteomes" id="UP000244874"/>
    </source>
</evidence>
<comment type="caution">
    <text evidence="1">The sequence shown here is derived from an EMBL/GenBank/DDBJ whole genome shotgun (WGS) entry which is preliminary data.</text>
</comment>